<feature type="transmembrane region" description="Helical" evidence="1">
    <location>
        <begin position="7"/>
        <end position="31"/>
    </location>
</feature>
<keyword evidence="1" id="KW-0812">Transmembrane</keyword>
<feature type="transmembrane region" description="Helical" evidence="1">
    <location>
        <begin position="115"/>
        <end position="135"/>
    </location>
</feature>
<name>A0ABT9Z104_9BACI</name>
<organism evidence="2 3">
    <name type="scientific">Metabacillus niabensis</name>
    <dbReference type="NCBI Taxonomy" id="324854"/>
    <lineage>
        <taxon>Bacteria</taxon>
        <taxon>Bacillati</taxon>
        <taxon>Bacillota</taxon>
        <taxon>Bacilli</taxon>
        <taxon>Bacillales</taxon>
        <taxon>Bacillaceae</taxon>
        <taxon>Metabacillus</taxon>
    </lineage>
</organism>
<accession>A0ABT9Z104</accession>
<dbReference type="Proteomes" id="UP001232245">
    <property type="component" value="Unassembled WGS sequence"/>
</dbReference>
<sequence length="147" mass="16978">MKKKELILMLLVMCGIFLMIFGVMLGFQSIIGLFIEVSFNNSYGPIFMCLKILIGFLLLIPVSILVEAILKYKRKNSKVGQLLSEAIQFIPFFLIMHYSDPFIDIVEFNSPNSEFVYYLLMYLFFYLFGSIEGIVKREDDGLVNKNV</sequence>
<keyword evidence="1" id="KW-1133">Transmembrane helix</keyword>
<evidence type="ECO:0000313" key="2">
    <source>
        <dbReference type="EMBL" id="MDQ0225940.1"/>
    </source>
</evidence>
<feature type="transmembrane region" description="Helical" evidence="1">
    <location>
        <begin position="82"/>
        <end position="99"/>
    </location>
</feature>
<proteinExistence type="predicted"/>
<keyword evidence="3" id="KW-1185">Reference proteome</keyword>
<dbReference type="EMBL" id="JAUSTZ010000003">
    <property type="protein sequence ID" value="MDQ0225940.1"/>
    <property type="molecule type" value="Genomic_DNA"/>
</dbReference>
<comment type="caution">
    <text evidence="2">The sequence shown here is derived from an EMBL/GenBank/DDBJ whole genome shotgun (WGS) entry which is preliminary data.</text>
</comment>
<dbReference type="RefSeq" id="WP_095300754.1">
    <property type="nucleotide sequence ID" value="NZ_CADEPK010000241.1"/>
</dbReference>
<feature type="transmembrane region" description="Helical" evidence="1">
    <location>
        <begin position="43"/>
        <end position="70"/>
    </location>
</feature>
<evidence type="ECO:0000256" key="1">
    <source>
        <dbReference type="SAM" id="Phobius"/>
    </source>
</evidence>
<keyword evidence="1" id="KW-0472">Membrane</keyword>
<evidence type="ECO:0000313" key="3">
    <source>
        <dbReference type="Proteomes" id="UP001232245"/>
    </source>
</evidence>
<reference evidence="2 3" key="1">
    <citation type="submission" date="2023-07" db="EMBL/GenBank/DDBJ databases">
        <title>Genomic Encyclopedia of Type Strains, Phase IV (KMG-IV): sequencing the most valuable type-strain genomes for metagenomic binning, comparative biology and taxonomic classification.</title>
        <authorList>
            <person name="Goeker M."/>
        </authorList>
    </citation>
    <scope>NUCLEOTIDE SEQUENCE [LARGE SCALE GENOMIC DNA]</scope>
    <source>
        <strain evidence="2 3">DSM 17723</strain>
    </source>
</reference>
<protein>
    <submittedName>
        <fullName evidence="2">Glucan phosphoethanolaminetransferase (Alkaline phosphatase superfamily)</fullName>
    </submittedName>
</protein>
<gene>
    <name evidence="2" type="ORF">J2S02_002284</name>
</gene>